<reference evidence="1" key="1">
    <citation type="journal article" date="2014" name="Front. Microbiol.">
        <title>High frequency of phylogenetically diverse reductive dehalogenase-homologous genes in deep subseafloor sedimentary metagenomes.</title>
        <authorList>
            <person name="Kawai M."/>
            <person name="Futagami T."/>
            <person name="Toyoda A."/>
            <person name="Takaki Y."/>
            <person name="Nishi S."/>
            <person name="Hori S."/>
            <person name="Arai W."/>
            <person name="Tsubouchi T."/>
            <person name="Morono Y."/>
            <person name="Uchiyama I."/>
            <person name="Ito T."/>
            <person name="Fujiyama A."/>
            <person name="Inagaki F."/>
            <person name="Takami H."/>
        </authorList>
    </citation>
    <scope>NUCLEOTIDE SEQUENCE</scope>
    <source>
        <strain evidence="1">Expedition CK06-06</strain>
    </source>
</reference>
<dbReference type="AlphaFoldDB" id="X1RLM1"/>
<evidence type="ECO:0000313" key="1">
    <source>
        <dbReference type="EMBL" id="GAI81508.1"/>
    </source>
</evidence>
<gene>
    <name evidence="1" type="ORF">S12H4_23110</name>
</gene>
<comment type="caution">
    <text evidence="1">The sequence shown here is derived from an EMBL/GenBank/DDBJ whole genome shotgun (WGS) entry which is preliminary data.</text>
</comment>
<dbReference type="EMBL" id="BARW01012197">
    <property type="protein sequence ID" value="GAI81508.1"/>
    <property type="molecule type" value="Genomic_DNA"/>
</dbReference>
<proteinExistence type="predicted"/>
<organism evidence="1">
    <name type="scientific">marine sediment metagenome</name>
    <dbReference type="NCBI Taxonomy" id="412755"/>
    <lineage>
        <taxon>unclassified sequences</taxon>
        <taxon>metagenomes</taxon>
        <taxon>ecological metagenomes</taxon>
    </lineage>
</organism>
<protein>
    <submittedName>
        <fullName evidence="1">Uncharacterized protein</fullName>
    </submittedName>
</protein>
<sequence>MTFPEGIYWVICRHRSTGKMKWQMKAETGEIIEGSNLFHRELKLIRNLKPLKRGERERIKQLG</sequence>
<name>X1RLM1_9ZZZZ</name>
<accession>X1RLM1</accession>